<dbReference type="InterPro" id="IPR009574">
    <property type="entry name" value="DUF1189"/>
</dbReference>
<dbReference type="Pfam" id="PF06691">
    <property type="entry name" value="DUF1189"/>
    <property type="match status" value="1"/>
</dbReference>
<gene>
    <name evidence="2" type="ORF">DMENIID0002_07430</name>
</gene>
<evidence type="ECO:0000313" key="2">
    <source>
        <dbReference type="EMBL" id="BFD46097.1"/>
    </source>
</evidence>
<keyword evidence="1" id="KW-0812">Transmembrane</keyword>
<evidence type="ECO:0000256" key="1">
    <source>
        <dbReference type="SAM" id="Phobius"/>
    </source>
</evidence>
<feature type="transmembrane region" description="Helical" evidence="1">
    <location>
        <begin position="253"/>
        <end position="278"/>
    </location>
</feature>
<organism evidence="2">
    <name type="scientific">Candidatus Tisiphia endosymbiont of Sergentomyia squamirostris</name>
    <dbReference type="NCBI Taxonomy" id="3113639"/>
    <lineage>
        <taxon>Bacteria</taxon>
        <taxon>Pseudomonadati</taxon>
        <taxon>Pseudomonadota</taxon>
        <taxon>Alphaproteobacteria</taxon>
        <taxon>Rickettsiales</taxon>
        <taxon>Rickettsiaceae</taxon>
        <taxon>Rickettsieae</taxon>
        <taxon>Candidatus Tisiphia</taxon>
    </lineage>
</organism>
<keyword evidence="1" id="KW-1133">Transmembrane helix</keyword>
<feature type="transmembrane region" description="Helical" evidence="1">
    <location>
        <begin position="40"/>
        <end position="64"/>
    </location>
</feature>
<accession>A0AAT9G8I8</accession>
<sequence length="286" mass="33208">MTTKLLSVFSWFTTLFHQLRLSISSINFYQDVYRSYTGYGIKYIFTVSFISSLIFCLFIFNYLLALTDYFTENRSTKSTTTIEYILKQLPEIYYDGSKILVDQDEAIYLLDENGNKIAVIDSKNQLPYSEKIKVPILFSSNNITLSTIEITDKKKSAFSIGYSKLFTSDQKILTEEVIKKHFSRILTQAPKVFIYILMPIMIVFRFVTILFEKSFIIILVYLLTNYFGPKSSWQTCTRIVLFSSGVPILLQPIIVIFLPALSGMVFFIQMFAYFLLFLGMLQIRSK</sequence>
<protein>
    <submittedName>
        <fullName evidence="2">DUF1189 family protein</fullName>
    </submittedName>
</protein>
<feature type="transmembrane region" description="Helical" evidence="1">
    <location>
        <begin position="192"/>
        <end position="223"/>
    </location>
</feature>
<reference evidence="2" key="1">
    <citation type="submission" date="2024-01" db="EMBL/GenBank/DDBJ databases">
        <title>Sequencing the genomes of a sandfly, Sergentomyia squamirostris, and its two endosymbionts.</title>
        <authorList>
            <person name="Itokawa K."/>
            <person name="Sanjoba C."/>
        </authorList>
    </citation>
    <scope>NUCLEOTIDE SEQUENCE</scope>
    <source>
        <strain evidence="2">RiSSQ</strain>
    </source>
</reference>
<keyword evidence="1" id="KW-0472">Membrane</keyword>
<dbReference type="EMBL" id="AP029170">
    <property type="protein sequence ID" value="BFD46097.1"/>
    <property type="molecule type" value="Genomic_DNA"/>
</dbReference>
<dbReference type="AlphaFoldDB" id="A0AAT9G8I8"/>
<proteinExistence type="predicted"/>
<name>A0AAT9G8I8_9RICK</name>